<feature type="transmembrane region" description="Helical" evidence="2">
    <location>
        <begin position="191"/>
        <end position="213"/>
    </location>
</feature>
<dbReference type="AlphaFoldDB" id="A0A512PBW5"/>
<sequence length="238" mass="24073">MSDTVRSATGRQRLRMCADAFLLAGLLFVLTQGALALLATALGLDEGAPPDWIGLLSPLLAVAAVVAGAVGSWRLHGRPLSRPAWAGLALGAVLGGPLASAGFMAVAGLSQLVPWPGPRRSEGPWVAVGLLTLVVVAFLALPVVDAVRDLAGARTSVLADRVRLAALLLTLAVVAVTTAIGVARGDETGEVGVFLVLVAVPAATAVLGADLVLTSRARRRDASAGEPPDVAPDVPRTA</sequence>
<evidence type="ECO:0000256" key="2">
    <source>
        <dbReference type="SAM" id="Phobius"/>
    </source>
</evidence>
<feature type="transmembrane region" description="Helical" evidence="2">
    <location>
        <begin position="85"/>
        <end position="113"/>
    </location>
</feature>
<feature type="transmembrane region" description="Helical" evidence="2">
    <location>
        <begin position="52"/>
        <end position="73"/>
    </location>
</feature>
<evidence type="ECO:0000313" key="4">
    <source>
        <dbReference type="Proteomes" id="UP000321798"/>
    </source>
</evidence>
<dbReference type="RefSeq" id="WP_146952458.1">
    <property type="nucleotide sequence ID" value="NZ_BAABBJ010000003.1"/>
</dbReference>
<keyword evidence="2" id="KW-1133">Transmembrane helix</keyword>
<proteinExistence type="predicted"/>
<feature type="transmembrane region" description="Helical" evidence="2">
    <location>
        <begin position="164"/>
        <end position="185"/>
    </location>
</feature>
<keyword evidence="2" id="KW-0812">Transmembrane</keyword>
<keyword evidence="2" id="KW-0472">Membrane</keyword>
<organism evidence="3 4">
    <name type="scientific">Cellulomonas soli</name>
    <dbReference type="NCBI Taxonomy" id="931535"/>
    <lineage>
        <taxon>Bacteria</taxon>
        <taxon>Bacillati</taxon>
        <taxon>Actinomycetota</taxon>
        <taxon>Actinomycetes</taxon>
        <taxon>Micrococcales</taxon>
        <taxon>Cellulomonadaceae</taxon>
        <taxon>Cellulomonas</taxon>
    </lineage>
</organism>
<comment type="caution">
    <text evidence="3">The sequence shown here is derived from an EMBL/GenBank/DDBJ whole genome shotgun (WGS) entry which is preliminary data.</text>
</comment>
<evidence type="ECO:0000256" key="1">
    <source>
        <dbReference type="SAM" id="MobiDB-lite"/>
    </source>
</evidence>
<dbReference type="EMBL" id="BKAL01000004">
    <property type="protein sequence ID" value="GEP68699.1"/>
    <property type="molecule type" value="Genomic_DNA"/>
</dbReference>
<keyword evidence="4" id="KW-1185">Reference proteome</keyword>
<dbReference type="Proteomes" id="UP000321798">
    <property type="component" value="Unassembled WGS sequence"/>
</dbReference>
<evidence type="ECO:0000313" key="3">
    <source>
        <dbReference type="EMBL" id="GEP68699.1"/>
    </source>
</evidence>
<gene>
    <name evidence="3" type="ORF">CSO01_14140</name>
</gene>
<accession>A0A512PBW5</accession>
<feature type="transmembrane region" description="Helical" evidence="2">
    <location>
        <begin position="125"/>
        <end position="144"/>
    </location>
</feature>
<feature type="region of interest" description="Disordered" evidence="1">
    <location>
        <begin position="218"/>
        <end position="238"/>
    </location>
</feature>
<name>A0A512PBW5_9CELL</name>
<protein>
    <submittedName>
        <fullName evidence="3">Uncharacterized protein</fullName>
    </submittedName>
</protein>
<reference evidence="3 4" key="1">
    <citation type="submission" date="2019-07" db="EMBL/GenBank/DDBJ databases">
        <title>Whole genome shotgun sequence of Cellulomonas soli NBRC 109434.</title>
        <authorList>
            <person name="Hosoyama A."/>
            <person name="Uohara A."/>
            <person name="Ohji S."/>
            <person name="Ichikawa N."/>
        </authorList>
    </citation>
    <scope>NUCLEOTIDE SEQUENCE [LARGE SCALE GENOMIC DNA]</scope>
    <source>
        <strain evidence="3 4">NBRC 109434</strain>
    </source>
</reference>